<proteinExistence type="predicted"/>
<evidence type="ECO:0000256" key="3">
    <source>
        <dbReference type="ARBA" id="ARBA00022475"/>
    </source>
</evidence>
<feature type="transmembrane region" description="Helical" evidence="7">
    <location>
        <begin position="54"/>
        <end position="75"/>
    </location>
</feature>
<feature type="transmembrane region" description="Helical" evidence="7">
    <location>
        <begin position="20"/>
        <end position="42"/>
    </location>
</feature>
<keyword evidence="3" id="KW-1003">Cell membrane</keyword>
<dbReference type="KEGG" id="slau:SLA_7494"/>
<organism evidence="8 9">
    <name type="scientific">Streptomyces laurentii</name>
    <dbReference type="NCBI Taxonomy" id="39478"/>
    <lineage>
        <taxon>Bacteria</taxon>
        <taxon>Bacillati</taxon>
        <taxon>Actinomycetota</taxon>
        <taxon>Actinomycetes</taxon>
        <taxon>Kitasatosporales</taxon>
        <taxon>Streptomycetaceae</taxon>
        <taxon>Streptomyces</taxon>
    </lineage>
</organism>
<keyword evidence="2" id="KW-0813">Transport</keyword>
<reference evidence="8 9" key="1">
    <citation type="journal article" date="2016" name="Genome Announc.">
        <title>Complete Genome Sequence of Thiostrepton-Producing Streptomyces laurentii ATCC 31255.</title>
        <authorList>
            <person name="Doi K."/>
            <person name="Fujino Y."/>
            <person name="Nagayoshi Y."/>
            <person name="Ohshima T."/>
            <person name="Ogata S."/>
        </authorList>
    </citation>
    <scope>NUCLEOTIDE SEQUENCE [LARGE SCALE GENOMIC DNA]</scope>
    <source>
        <strain evidence="8 9">ATCC 31255</strain>
    </source>
</reference>
<comment type="subcellular location">
    <subcellularLocation>
        <location evidence="1">Cell membrane</location>
        <topology evidence="1">Multi-pass membrane protein</topology>
    </subcellularLocation>
</comment>
<keyword evidence="5 7" id="KW-1133">Transmembrane helix</keyword>
<dbReference type="GO" id="GO:0022857">
    <property type="term" value="F:transmembrane transporter activity"/>
    <property type="evidence" value="ECO:0007669"/>
    <property type="project" value="InterPro"/>
</dbReference>
<protein>
    <submittedName>
        <fullName evidence="8">Permease, MFS-type</fullName>
    </submittedName>
</protein>
<evidence type="ECO:0000256" key="6">
    <source>
        <dbReference type="ARBA" id="ARBA00023136"/>
    </source>
</evidence>
<dbReference type="InterPro" id="IPR050171">
    <property type="entry name" value="MFS_Transporters"/>
</dbReference>
<feature type="transmembrane region" description="Helical" evidence="7">
    <location>
        <begin position="217"/>
        <end position="242"/>
    </location>
</feature>
<feature type="transmembrane region" description="Helical" evidence="7">
    <location>
        <begin position="312"/>
        <end position="332"/>
    </location>
</feature>
<feature type="transmembrane region" description="Helical" evidence="7">
    <location>
        <begin position="288"/>
        <end position="306"/>
    </location>
</feature>
<feature type="transmembrane region" description="Helical" evidence="7">
    <location>
        <begin position="248"/>
        <end position="267"/>
    </location>
</feature>
<dbReference type="PANTHER" id="PTHR23517">
    <property type="entry name" value="RESISTANCE PROTEIN MDTM, PUTATIVE-RELATED-RELATED"/>
    <property type="match status" value="1"/>
</dbReference>
<dbReference type="SUPFAM" id="SSF103473">
    <property type="entry name" value="MFS general substrate transporter"/>
    <property type="match status" value="1"/>
</dbReference>
<gene>
    <name evidence="8" type="ORF">SLA_7494</name>
</gene>
<feature type="transmembrane region" description="Helical" evidence="7">
    <location>
        <begin position="82"/>
        <end position="105"/>
    </location>
</feature>
<evidence type="ECO:0000313" key="9">
    <source>
        <dbReference type="Proteomes" id="UP000217676"/>
    </source>
</evidence>
<dbReference type="Pfam" id="PF07690">
    <property type="entry name" value="MFS_1"/>
    <property type="match status" value="1"/>
</dbReference>
<evidence type="ECO:0000256" key="2">
    <source>
        <dbReference type="ARBA" id="ARBA00022448"/>
    </source>
</evidence>
<accession>A0A169PSN6</accession>
<feature type="transmembrane region" description="Helical" evidence="7">
    <location>
        <begin position="380"/>
        <end position="398"/>
    </location>
</feature>
<evidence type="ECO:0000256" key="5">
    <source>
        <dbReference type="ARBA" id="ARBA00022989"/>
    </source>
</evidence>
<name>A0A169PSN6_STRLU</name>
<keyword evidence="4 7" id="KW-0812">Transmembrane</keyword>
<dbReference type="GO" id="GO:0005886">
    <property type="term" value="C:plasma membrane"/>
    <property type="evidence" value="ECO:0007669"/>
    <property type="project" value="UniProtKB-SubCell"/>
</dbReference>
<evidence type="ECO:0000256" key="7">
    <source>
        <dbReference type="SAM" id="Phobius"/>
    </source>
</evidence>
<evidence type="ECO:0000256" key="1">
    <source>
        <dbReference type="ARBA" id="ARBA00004651"/>
    </source>
</evidence>
<dbReference type="InterPro" id="IPR011701">
    <property type="entry name" value="MFS"/>
</dbReference>
<dbReference type="PANTHER" id="PTHR23517:SF2">
    <property type="entry name" value="MULTIDRUG RESISTANCE PROTEIN MDTH"/>
    <property type="match status" value="1"/>
</dbReference>
<dbReference type="InterPro" id="IPR036259">
    <property type="entry name" value="MFS_trans_sf"/>
</dbReference>
<evidence type="ECO:0000256" key="4">
    <source>
        <dbReference type="ARBA" id="ARBA00022692"/>
    </source>
</evidence>
<dbReference type="Proteomes" id="UP000217676">
    <property type="component" value="Chromosome"/>
</dbReference>
<keyword evidence="6 7" id="KW-0472">Membrane</keyword>
<dbReference type="Gene3D" id="1.20.1250.20">
    <property type="entry name" value="MFS general substrate transporter like domains"/>
    <property type="match status" value="1"/>
</dbReference>
<feature type="transmembrane region" description="Helical" evidence="7">
    <location>
        <begin position="170"/>
        <end position="190"/>
    </location>
</feature>
<feature type="transmembrane region" description="Helical" evidence="7">
    <location>
        <begin position="145"/>
        <end position="164"/>
    </location>
</feature>
<evidence type="ECO:0000313" key="8">
    <source>
        <dbReference type="EMBL" id="BAU88359.1"/>
    </source>
</evidence>
<sequence length="426" mass="43577">MCMANESLPATRGPRAPRTLFLAQLGNSVGDGAFYVSSALYFTRIVGLSPSQTGVGLAIAWAVGSLAGVPLGHLADRRGPRGVCVVMALVTAAAVAGFLFTTSFAAFLTTAALYATAQSGLAAARQALLAGLVEPAARTAVLARLQAFGNAGLAVGAALGGLALQQGTRTAYLTVFALDAAGFLLCALLLGRLPAPAPAAPRGGDTRRLAVLSDRPYTVLTLLNALLLLRLPLLSLALPLWIVERTTAPGWTVSALFVLNTTGVMLFQVRAARSVTDLTAATRAVRGSGAAMLAACAAFALTAYLGPDPWQAVAVLVLGAVLQIIAEMRQSAGSWQIGFSLAPADRIGQYQGFYGTAVPLARTFGPLLVTTLLIDWGTPGWLLLGAVFVLAGAATGPATRWAERSRAAASAAPVPEAHPAPATRGA</sequence>
<dbReference type="AlphaFoldDB" id="A0A169PSN6"/>
<dbReference type="EMBL" id="AP017424">
    <property type="protein sequence ID" value="BAU88359.1"/>
    <property type="molecule type" value="Genomic_DNA"/>
</dbReference>
<keyword evidence="9" id="KW-1185">Reference proteome</keyword>